<feature type="compositionally biased region" description="Basic and acidic residues" evidence="2">
    <location>
        <begin position="207"/>
        <end position="222"/>
    </location>
</feature>
<evidence type="ECO:0000256" key="1">
    <source>
        <dbReference type="SAM" id="Coils"/>
    </source>
</evidence>
<feature type="region of interest" description="Disordered" evidence="2">
    <location>
        <begin position="978"/>
        <end position="1007"/>
    </location>
</feature>
<protein>
    <submittedName>
        <fullName evidence="3">GPI-anchored surface protein, putative</fullName>
    </submittedName>
</protein>
<name>A0A0S4IVY2_BODSA</name>
<dbReference type="VEuPathDB" id="TriTrypDB:BSAL_69935"/>
<feature type="region of interest" description="Disordered" evidence="2">
    <location>
        <begin position="776"/>
        <end position="799"/>
    </location>
</feature>
<feature type="region of interest" description="Disordered" evidence="2">
    <location>
        <begin position="1668"/>
        <end position="1691"/>
    </location>
</feature>
<feature type="region of interest" description="Disordered" evidence="2">
    <location>
        <begin position="198"/>
        <end position="241"/>
    </location>
</feature>
<accession>A0A0S4IVY2</accession>
<evidence type="ECO:0000256" key="2">
    <source>
        <dbReference type="SAM" id="MobiDB-lite"/>
    </source>
</evidence>
<feature type="region of interest" description="Disordered" evidence="2">
    <location>
        <begin position="1704"/>
        <end position="1737"/>
    </location>
</feature>
<feature type="compositionally biased region" description="Polar residues" evidence="2">
    <location>
        <begin position="1712"/>
        <end position="1728"/>
    </location>
</feature>
<gene>
    <name evidence="3" type="ORF">BSAL_69935</name>
</gene>
<sequence>MPKKLQHSSSANVAAPSLHYSRRSLLHSQSSSNTNAAATVERQTVDRALSTLCDAVAPPTTTKGAKQHHLPPILTAAHPHARVAALASLLREVLRSTPSSSSSSSSASSLELAGCGVELSDFPMMGSVLSLCPHVHTIDLRSRLDEEDDTNYHSIAQSMSTSAMARDHDAALAFLEGVLTLVTNNQRLCRVIVDGNDSATRTTRGATPEERKDGGDQKRNFEGQRQQQVSGVASSSRRHRQHVTVEELHDRITEICQRNQQLCDEDNERVARVVAQQHELRQQQQVRNAVAQLQLDDADIRKQFSEEEHAEWISLQEKKQRAVKALASTLRKKLHVVAHQRQIQHVLDEEFQQRSALDNAESVEMRLIVEADCGFCARFLIAEELRYRREYKKDETAAWVLTRRAEKARYAQELAAREALFEDERLARQNLGTDLDRDVRSLQQLHDASAADATAAEQARIDRIRREEAVRKRLEDQARERAEKEEDKRQKALREFLHKQHQAREKMETDAGVVRKSLRTLEAAAFSCVSRIAATWMPYLLARHEAEKATTMYCKLLTESPSSSLQLPHSYVAAPNASTALGAAAEMLHRPHLFVTEGTKEWLHVTSASNFLASTLNPHRRAAADHQVSYSDQPPLGPSRNSQVPRFSLWGGGSQNPISVTTTPPPEEATEHASSPQSPTIGTAGSFQGSHASPPQTTVVQPPMFTVALRDGWMAQTKAAQQEFRSKLNKFENVKASCKVKVQDELKAYSAVIQQHRLEYARWRWMLRSVAASASPGPLASPNAKSPVFSPTTSSGPQQTTTSAAAATAIVDTAFVTPEPLADPLAINLPSPSTFSGDQLLVPAIATTSNEQLMVEVDTYMKKMATCTPQHEFLTVRIINTLCEEDIRTLAASMLATCNNNNSIVGIGSEGSGILNAEASVNFAASTTTPGGGTQVAKEPPVALLRYLKESIDECTIFCAIEGDSSRADTDFLRFELPRKSNQNNNNNNSTLEHPLQQQNSSTSSGIVVPQVGDDTNCIPTLTTTNTDDSDQPGLPVILKPVDEPISHPSLAVTWLPDREPPTKLFDNRFLSFGPSGGRSGFRFGSPRSTIVASTFDAAHSDTSGPTAYEHAPAIDVAVASALQHRLDLDAAAEAIREAAMMNSTPAASTNATAQVDYAAISQAKELHEFLASETFRAAVRKATTPHAALSPNSDDALADLQSAIVSNNGDYQLVDLSTVKAIERDLMSKCEYEKCSHFSAKLLPKASTTTPRPGAVTASPPTDAGLLSIEPTMAISLDDANNTHHAHGASTSSAPHHNHHHTTTSGDVAGRNEQIIADITKMFSSVEFYASVGAIDGVRGITFRVQWSAVFDASTTSIAFHVLRCLQRRSANEPLTIEARVAKEESLSAVVPVLVMAPRYPRNPIHLCKPVLVTKADVCVVIPPTQSAASGFNLTQQHQPPKVFHNINIDDLKNNIVSVRTLCLETSLLPAANSPVTAMSNTTRKTIPFRIQDENHYMSLDRPFDAGYEVVVSIGQAVMSATKNVSSPIGTPEPQLCFSSDTRMWFTIVDHFGQKKDPRSPFGTVFLSPSGDGLHGIPILEVTSGTLTSCGTVPLSHSSSSVSAAVNVARKLSRRASNAVALHSSRRHSVPNSARGDRISVVLRVEPEVATPSLVAEFIGRLSAAAATSSLPSRSQPTTPRSKDVESSHVSSTYRVDVFMRPPPAVHSAATPHNSARDNASGSSVPSTPREEHSSECMNSLVLSNRLFRSEVPVISGYLELHALSPPPPPLAVQQPPPSASPRGVALHHHLSPPCGAFWLRSAEPVNIFLNDSHQLSETHSRLASVEPFRHCRLRLQMPDDCVGFDPAVVFTIVVSTPTGDLDVGTVTPAETSRVETSRMAILNVDQPLSECISAPHVDPFFLRMPTRLTASDLFECQGQGEPMSFILIKTEALRTILPMPATVDDDDATSATPTIQVATMKSEDPLQSMTVTVSFKQLLDWVHRRMNVPVIFSRYLVPVLLDLVLSSIAIDVEQASAEIAAVSMALAVDVEIRTHVEEDVKPTKGKKAKPVAPVSPEALAQMQHVLLPRCTVQAINLQTPIQHPSGDFIPTRITCSSLEPLTGTFVATSQQRDGSIIIGGILNNSGILRLRSSSEHSSLGKFGHVRVYPPLSGMATLELAIVLDKYVL</sequence>
<feature type="compositionally biased region" description="Polar residues" evidence="2">
    <location>
        <begin position="990"/>
        <end position="1006"/>
    </location>
</feature>
<proteinExistence type="predicted"/>
<keyword evidence="1" id="KW-0175">Coiled coil</keyword>
<dbReference type="EMBL" id="CYKH01000501">
    <property type="protein sequence ID" value="CUG02828.1"/>
    <property type="molecule type" value="Genomic_DNA"/>
</dbReference>
<feature type="region of interest" description="Disordered" evidence="2">
    <location>
        <begin position="623"/>
        <end position="699"/>
    </location>
</feature>
<dbReference type="Proteomes" id="UP000051952">
    <property type="component" value="Unassembled WGS sequence"/>
</dbReference>
<reference evidence="4" key="1">
    <citation type="submission" date="2015-09" db="EMBL/GenBank/DDBJ databases">
        <authorList>
            <consortium name="Pathogen Informatics"/>
        </authorList>
    </citation>
    <scope>NUCLEOTIDE SEQUENCE [LARGE SCALE GENOMIC DNA]</scope>
    <source>
        <strain evidence="4">Lake Konstanz</strain>
    </source>
</reference>
<feature type="coiled-coil region" evidence="1">
    <location>
        <begin position="464"/>
        <end position="495"/>
    </location>
</feature>
<feature type="compositionally biased region" description="Polar residues" evidence="2">
    <location>
        <begin position="672"/>
        <end position="699"/>
    </location>
</feature>
<keyword evidence="4" id="KW-1185">Reference proteome</keyword>
<feature type="compositionally biased region" description="Polar residues" evidence="2">
    <location>
        <begin position="223"/>
        <end position="235"/>
    </location>
</feature>
<evidence type="ECO:0000313" key="3">
    <source>
        <dbReference type="EMBL" id="CUG02828.1"/>
    </source>
</evidence>
<evidence type="ECO:0000313" key="4">
    <source>
        <dbReference type="Proteomes" id="UP000051952"/>
    </source>
</evidence>
<feature type="region of interest" description="Disordered" evidence="2">
    <location>
        <begin position="1283"/>
        <end position="1310"/>
    </location>
</feature>
<organism evidence="3 4">
    <name type="scientific">Bodo saltans</name>
    <name type="common">Flagellated protozoan</name>
    <dbReference type="NCBI Taxonomy" id="75058"/>
    <lineage>
        <taxon>Eukaryota</taxon>
        <taxon>Discoba</taxon>
        <taxon>Euglenozoa</taxon>
        <taxon>Kinetoplastea</taxon>
        <taxon>Metakinetoplastina</taxon>
        <taxon>Eubodonida</taxon>
        <taxon>Bodonidae</taxon>
        <taxon>Bodo</taxon>
    </lineage>
</organism>